<dbReference type="EMBL" id="LAZR01002429">
    <property type="protein sequence ID" value="KKN30165.1"/>
    <property type="molecule type" value="Genomic_DNA"/>
</dbReference>
<protein>
    <submittedName>
        <fullName evidence="2">Uncharacterized protein</fullName>
    </submittedName>
</protein>
<accession>A0A0F9PEA6</accession>
<gene>
    <name evidence="2" type="ORF">LCGC14_0836790</name>
</gene>
<proteinExistence type="predicted"/>
<feature type="region of interest" description="Disordered" evidence="1">
    <location>
        <begin position="1"/>
        <end position="34"/>
    </location>
</feature>
<feature type="compositionally biased region" description="Basic and acidic residues" evidence="1">
    <location>
        <begin position="1"/>
        <end position="12"/>
    </location>
</feature>
<evidence type="ECO:0000313" key="2">
    <source>
        <dbReference type="EMBL" id="KKN30165.1"/>
    </source>
</evidence>
<name>A0A0F9PEA6_9ZZZZ</name>
<sequence length="148" mass="16731">MDDKELRDKQDRVVGPTSEELDADLDAPSIEGCPTCGNEDIQSAELLEAWKELEGLRAQIVQSKEIMGKQSIIVSKTANVDLGKLNQKVPMDRIVPGAPTDWEFRYKKIKEAYIKTRLEVSGSFGNWDYATRKRVLENEISAELDFKV</sequence>
<dbReference type="AlphaFoldDB" id="A0A0F9PEA6"/>
<evidence type="ECO:0000256" key="1">
    <source>
        <dbReference type="SAM" id="MobiDB-lite"/>
    </source>
</evidence>
<reference evidence="2" key="1">
    <citation type="journal article" date="2015" name="Nature">
        <title>Complex archaea that bridge the gap between prokaryotes and eukaryotes.</title>
        <authorList>
            <person name="Spang A."/>
            <person name="Saw J.H."/>
            <person name="Jorgensen S.L."/>
            <person name="Zaremba-Niedzwiedzka K."/>
            <person name="Martijn J."/>
            <person name="Lind A.E."/>
            <person name="van Eijk R."/>
            <person name="Schleper C."/>
            <person name="Guy L."/>
            <person name="Ettema T.J."/>
        </authorList>
    </citation>
    <scope>NUCLEOTIDE SEQUENCE</scope>
</reference>
<comment type="caution">
    <text evidence="2">The sequence shown here is derived from an EMBL/GenBank/DDBJ whole genome shotgun (WGS) entry which is preliminary data.</text>
</comment>
<organism evidence="2">
    <name type="scientific">marine sediment metagenome</name>
    <dbReference type="NCBI Taxonomy" id="412755"/>
    <lineage>
        <taxon>unclassified sequences</taxon>
        <taxon>metagenomes</taxon>
        <taxon>ecological metagenomes</taxon>
    </lineage>
</organism>